<keyword evidence="2" id="KW-1185">Reference proteome</keyword>
<sequence length="135" mass="14078">MAKKTTATAAALVGILAARRQVSGHVHVSVQYDATYSLSESCGLPCSGSGEKPVGNACPKAGDIATANCQPHLPSYNGAMCVAPVDAHCVLIRTNVWGCAFSSTEYTATSKTEDVGAVNEESLQTIRKTVMSRMV</sequence>
<name>A0A0P1AXG2_PLAHL</name>
<protein>
    <submittedName>
        <fullName evidence="1">Uncharacterized protein</fullName>
    </submittedName>
</protein>
<dbReference type="OrthoDB" id="167615at2759"/>
<dbReference type="GeneID" id="36396827"/>
<dbReference type="RefSeq" id="XP_024581849.1">
    <property type="nucleotide sequence ID" value="XM_024716230.1"/>
</dbReference>
<accession>A0A0P1AXG2</accession>
<evidence type="ECO:0000313" key="1">
    <source>
        <dbReference type="EMBL" id="CEG45480.1"/>
    </source>
</evidence>
<organism evidence="1 2">
    <name type="scientific">Plasmopara halstedii</name>
    <name type="common">Downy mildew of sunflower</name>
    <dbReference type="NCBI Taxonomy" id="4781"/>
    <lineage>
        <taxon>Eukaryota</taxon>
        <taxon>Sar</taxon>
        <taxon>Stramenopiles</taxon>
        <taxon>Oomycota</taxon>
        <taxon>Peronosporomycetes</taxon>
        <taxon>Peronosporales</taxon>
        <taxon>Peronosporaceae</taxon>
        <taxon>Plasmopara</taxon>
    </lineage>
</organism>
<proteinExistence type="predicted"/>
<evidence type="ECO:0000313" key="2">
    <source>
        <dbReference type="Proteomes" id="UP000054928"/>
    </source>
</evidence>
<reference evidence="2" key="1">
    <citation type="submission" date="2014-09" db="EMBL/GenBank/DDBJ databases">
        <authorList>
            <person name="Sharma Rahul"/>
            <person name="Thines Marco"/>
        </authorList>
    </citation>
    <scope>NUCLEOTIDE SEQUENCE [LARGE SCALE GENOMIC DNA]</scope>
</reference>
<dbReference type="AlphaFoldDB" id="A0A0P1AXG2"/>
<dbReference type="OMA" id="ANCQPHL"/>
<dbReference type="EMBL" id="CCYD01001578">
    <property type="protein sequence ID" value="CEG45480.1"/>
    <property type="molecule type" value="Genomic_DNA"/>
</dbReference>
<dbReference type="Proteomes" id="UP000054928">
    <property type="component" value="Unassembled WGS sequence"/>
</dbReference>